<name>A0A1T4SUI5_9HYPH</name>
<dbReference type="PANTHER" id="PTHR12304">
    <property type="entry name" value="INOSINE-URIDINE PREFERRING NUCLEOSIDE HYDROLASE"/>
    <property type="match status" value="1"/>
</dbReference>
<evidence type="ECO:0000256" key="1">
    <source>
        <dbReference type="ARBA" id="ARBA00022801"/>
    </source>
</evidence>
<dbReference type="Pfam" id="PF01156">
    <property type="entry name" value="IU_nuc_hydro"/>
    <property type="match status" value="1"/>
</dbReference>
<feature type="domain" description="Inosine/uridine-preferring nucleoside hydrolase" evidence="3">
    <location>
        <begin position="17"/>
        <end position="315"/>
    </location>
</feature>
<evidence type="ECO:0000259" key="3">
    <source>
        <dbReference type="Pfam" id="PF01156"/>
    </source>
</evidence>
<accession>A0A1T4SUI5</accession>
<dbReference type="SUPFAM" id="SSF53590">
    <property type="entry name" value="Nucleoside hydrolase"/>
    <property type="match status" value="1"/>
</dbReference>
<dbReference type="AlphaFoldDB" id="A0A1T4SUI5"/>
<dbReference type="CDD" id="cd02651">
    <property type="entry name" value="nuc_hydro_IU_UC_XIUA"/>
    <property type="match status" value="1"/>
</dbReference>
<dbReference type="Proteomes" id="UP000190135">
    <property type="component" value="Unassembled WGS sequence"/>
</dbReference>
<evidence type="ECO:0000256" key="2">
    <source>
        <dbReference type="ARBA" id="ARBA00023295"/>
    </source>
</evidence>
<dbReference type="RefSeq" id="WP_078709697.1">
    <property type="nucleotide sequence ID" value="NZ_FUXL01000014.1"/>
</dbReference>
<dbReference type="PROSITE" id="PS01247">
    <property type="entry name" value="IUNH"/>
    <property type="match status" value="1"/>
</dbReference>
<keyword evidence="1" id="KW-0378">Hydrolase</keyword>
<dbReference type="GO" id="GO:0045437">
    <property type="term" value="F:uridine nucleosidase activity"/>
    <property type="evidence" value="ECO:0007669"/>
    <property type="project" value="UniProtKB-ARBA"/>
</dbReference>
<dbReference type="EMBL" id="FUXL01000014">
    <property type="protein sequence ID" value="SKA31935.1"/>
    <property type="molecule type" value="Genomic_DNA"/>
</dbReference>
<sequence length="331" mass="34976">MSASPSAPLSSPGSRPIVIDCDPGVDDAIAILLALASPELDVRGITTVAGNVGVERTSRNALQIAELAGRPDIPVFAGCHRPLVVAPIGGQFHGESGLGPLMLPEPSRQIQPPHAVSFFIEILEDALARTRPITLCTLGPMTNIAVLLRVRPDLIPGIERILSMGGAYVEAGNRTMTSEFNILADPHAASIVFSSGIAITSLALDATHQAMATPERAAAVQQGLGGPVGAAVKTLLAHWDRNDPRRYGSRGGPMHDPLVIAALLRPELFETRKARVFVEHSSALCLGQTVADWYGKSGETPNVDIVTRVDADGFFALLGERLARYGLREAS</sequence>
<proteinExistence type="predicted"/>
<keyword evidence="5" id="KW-1185">Reference proteome</keyword>
<dbReference type="Gene3D" id="3.90.245.10">
    <property type="entry name" value="Ribonucleoside hydrolase-like"/>
    <property type="match status" value="1"/>
</dbReference>
<dbReference type="STRING" id="1365950.SAMN05428963_11475"/>
<reference evidence="4 5" key="1">
    <citation type="submission" date="2017-02" db="EMBL/GenBank/DDBJ databases">
        <authorList>
            <person name="Peterson S.W."/>
        </authorList>
    </citation>
    <scope>NUCLEOTIDE SEQUENCE [LARGE SCALE GENOMIC DNA]</scope>
    <source>
        <strain evidence="4 5">USBA 369</strain>
    </source>
</reference>
<dbReference type="GO" id="GO:0006152">
    <property type="term" value="P:purine nucleoside catabolic process"/>
    <property type="evidence" value="ECO:0007669"/>
    <property type="project" value="TreeGrafter"/>
</dbReference>
<evidence type="ECO:0000313" key="4">
    <source>
        <dbReference type="EMBL" id="SKA31935.1"/>
    </source>
</evidence>
<dbReference type="InterPro" id="IPR036452">
    <property type="entry name" value="Ribo_hydro-like"/>
</dbReference>
<evidence type="ECO:0000313" key="5">
    <source>
        <dbReference type="Proteomes" id="UP000190135"/>
    </source>
</evidence>
<dbReference type="PANTHER" id="PTHR12304:SF4">
    <property type="entry name" value="URIDINE NUCLEOSIDASE"/>
    <property type="match status" value="1"/>
</dbReference>
<dbReference type="InterPro" id="IPR015910">
    <property type="entry name" value="I/U_nuclsd_hydro_CS"/>
</dbReference>
<dbReference type="OrthoDB" id="9797882at2"/>
<organism evidence="4 5">
    <name type="scientific">Consotaella salsifontis</name>
    <dbReference type="NCBI Taxonomy" id="1365950"/>
    <lineage>
        <taxon>Bacteria</taxon>
        <taxon>Pseudomonadati</taxon>
        <taxon>Pseudomonadota</taxon>
        <taxon>Alphaproteobacteria</taxon>
        <taxon>Hyphomicrobiales</taxon>
        <taxon>Aurantimonadaceae</taxon>
        <taxon>Consotaella</taxon>
    </lineage>
</organism>
<protein>
    <submittedName>
        <fullName evidence="4">Purine nucleosidase</fullName>
    </submittedName>
</protein>
<dbReference type="InterPro" id="IPR023186">
    <property type="entry name" value="IUNH"/>
</dbReference>
<dbReference type="InterPro" id="IPR001910">
    <property type="entry name" value="Inosine/uridine_hydrolase_dom"/>
</dbReference>
<keyword evidence="2" id="KW-0326">Glycosidase</keyword>
<dbReference type="GO" id="GO:0005829">
    <property type="term" value="C:cytosol"/>
    <property type="evidence" value="ECO:0007669"/>
    <property type="project" value="TreeGrafter"/>
</dbReference>
<dbReference type="GO" id="GO:0008477">
    <property type="term" value="F:purine nucleosidase activity"/>
    <property type="evidence" value="ECO:0007669"/>
    <property type="project" value="TreeGrafter"/>
</dbReference>
<gene>
    <name evidence="4" type="ORF">SAMN05428963_11475</name>
</gene>